<sequence length="69" mass="7547">MDPEPSNDVTPFFGTHLPKPPSQEQQAWGAVISIVVIVLMIVIGAFYAWGKRISQQQPLGTTPADQVIE</sequence>
<protein>
    <submittedName>
        <fullName evidence="3">Uncharacterized protein</fullName>
    </submittedName>
</protein>
<evidence type="ECO:0000313" key="3">
    <source>
        <dbReference type="EMBL" id="PIR82883.1"/>
    </source>
</evidence>
<evidence type="ECO:0000313" key="4">
    <source>
        <dbReference type="Proteomes" id="UP000230179"/>
    </source>
</evidence>
<feature type="transmembrane region" description="Helical" evidence="2">
    <location>
        <begin position="27"/>
        <end position="49"/>
    </location>
</feature>
<comment type="caution">
    <text evidence="3">The sequence shown here is derived from an EMBL/GenBank/DDBJ whole genome shotgun (WGS) entry which is preliminary data.</text>
</comment>
<keyword evidence="2" id="KW-0472">Membrane</keyword>
<dbReference type="EMBL" id="PFBL01000026">
    <property type="protein sequence ID" value="PIR82883.1"/>
    <property type="molecule type" value="Genomic_DNA"/>
</dbReference>
<proteinExistence type="predicted"/>
<keyword evidence="2" id="KW-0812">Transmembrane</keyword>
<dbReference type="Proteomes" id="UP000230179">
    <property type="component" value="Unassembled WGS sequence"/>
</dbReference>
<organism evidence="3 4">
    <name type="scientific">Candidatus Kaiserbacteria bacterium CG10_big_fil_rev_8_21_14_0_10_56_12</name>
    <dbReference type="NCBI Taxonomy" id="1974611"/>
    <lineage>
        <taxon>Bacteria</taxon>
        <taxon>Candidatus Kaiseribacteriota</taxon>
    </lineage>
</organism>
<feature type="region of interest" description="Disordered" evidence="1">
    <location>
        <begin position="1"/>
        <end position="23"/>
    </location>
</feature>
<keyword evidence="2" id="KW-1133">Transmembrane helix</keyword>
<accession>A0A2H0U8Z0</accession>
<gene>
    <name evidence="3" type="ORF">COU19_03470</name>
</gene>
<evidence type="ECO:0000256" key="1">
    <source>
        <dbReference type="SAM" id="MobiDB-lite"/>
    </source>
</evidence>
<dbReference type="AlphaFoldDB" id="A0A2H0U8Z0"/>
<evidence type="ECO:0000256" key="2">
    <source>
        <dbReference type="SAM" id="Phobius"/>
    </source>
</evidence>
<reference evidence="4" key="1">
    <citation type="submission" date="2017-09" db="EMBL/GenBank/DDBJ databases">
        <title>Depth-based differentiation of microbial function through sediment-hosted aquifers and enrichment of novel symbionts in the deep terrestrial subsurface.</title>
        <authorList>
            <person name="Probst A.J."/>
            <person name="Ladd B."/>
            <person name="Jarett J.K."/>
            <person name="Geller-Mcgrath D.E."/>
            <person name="Sieber C.M.K."/>
            <person name="Emerson J.B."/>
            <person name="Anantharaman K."/>
            <person name="Thomas B.C."/>
            <person name="Malmstrom R."/>
            <person name="Stieglmeier M."/>
            <person name="Klingl A."/>
            <person name="Woyke T."/>
            <person name="Ryan C.M."/>
            <person name="Banfield J.F."/>
        </authorList>
    </citation>
    <scope>NUCLEOTIDE SEQUENCE [LARGE SCALE GENOMIC DNA]</scope>
</reference>
<name>A0A2H0U8Z0_9BACT</name>